<accession>A0ACB9ZRA4</accession>
<evidence type="ECO:0000313" key="2">
    <source>
        <dbReference type="Proteomes" id="UP001060085"/>
    </source>
</evidence>
<organism evidence="1 2">
    <name type="scientific">Catharanthus roseus</name>
    <name type="common">Madagascar periwinkle</name>
    <name type="synonym">Vinca rosea</name>
    <dbReference type="NCBI Taxonomy" id="4058"/>
    <lineage>
        <taxon>Eukaryota</taxon>
        <taxon>Viridiplantae</taxon>
        <taxon>Streptophyta</taxon>
        <taxon>Embryophyta</taxon>
        <taxon>Tracheophyta</taxon>
        <taxon>Spermatophyta</taxon>
        <taxon>Magnoliopsida</taxon>
        <taxon>eudicotyledons</taxon>
        <taxon>Gunneridae</taxon>
        <taxon>Pentapetalae</taxon>
        <taxon>asterids</taxon>
        <taxon>lamiids</taxon>
        <taxon>Gentianales</taxon>
        <taxon>Apocynaceae</taxon>
        <taxon>Rauvolfioideae</taxon>
        <taxon>Vinceae</taxon>
        <taxon>Catharanthinae</taxon>
        <taxon>Catharanthus</taxon>
    </lineage>
</organism>
<dbReference type="EMBL" id="CM044708">
    <property type="protein sequence ID" value="KAI5650118.1"/>
    <property type="molecule type" value="Genomic_DNA"/>
</dbReference>
<keyword evidence="2" id="KW-1185">Reference proteome</keyword>
<evidence type="ECO:0000313" key="1">
    <source>
        <dbReference type="EMBL" id="KAI5650118.1"/>
    </source>
</evidence>
<gene>
    <name evidence="1" type="ORF">M9H77_36123</name>
</gene>
<reference evidence="2" key="1">
    <citation type="journal article" date="2023" name="Nat. Plants">
        <title>Single-cell RNA sequencing provides a high-resolution roadmap for understanding the multicellular compartmentation of specialized metabolism.</title>
        <authorList>
            <person name="Sun S."/>
            <person name="Shen X."/>
            <person name="Li Y."/>
            <person name="Li Y."/>
            <person name="Wang S."/>
            <person name="Li R."/>
            <person name="Zhang H."/>
            <person name="Shen G."/>
            <person name="Guo B."/>
            <person name="Wei J."/>
            <person name="Xu J."/>
            <person name="St-Pierre B."/>
            <person name="Chen S."/>
            <person name="Sun C."/>
        </authorList>
    </citation>
    <scope>NUCLEOTIDE SEQUENCE [LARGE SCALE GENOMIC DNA]</scope>
</reference>
<protein>
    <submittedName>
        <fullName evidence="1">Uncharacterized protein</fullName>
    </submittedName>
</protein>
<name>A0ACB9ZRA4_CATRO</name>
<sequence length="142" mass="17094">MYISSQGIEKEESMKPSLLEKSSMVNELLQARIQIDESVKMHVEGEMSKEDFHNSMSEMSFEEEEIIEFERKDTVEEKERLVRNVKKMRALKKKRMILRKMKKKRDEIFESQEFYPTCLHHNINERKETYHGNFAKAFVKNQ</sequence>
<dbReference type="Proteomes" id="UP001060085">
    <property type="component" value="Linkage Group LG08"/>
</dbReference>
<proteinExistence type="predicted"/>
<comment type="caution">
    <text evidence="1">The sequence shown here is derived from an EMBL/GenBank/DDBJ whole genome shotgun (WGS) entry which is preliminary data.</text>
</comment>